<protein>
    <submittedName>
        <fullName evidence="4">G-protein coupled receptors family 1 profile domain-containing protein</fullName>
    </submittedName>
    <submittedName>
        <fullName evidence="3">G_PROTEIN_RECEP_F1_2 domain-containing protein</fullName>
    </submittedName>
</protein>
<evidence type="ECO:0000256" key="1">
    <source>
        <dbReference type="SAM" id="Phobius"/>
    </source>
</evidence>
<dbReference type="WBParaSite" id="SSTP_0000921400.1">
    <property type="protein sequence ID" value="SSTP_0000921400.1"/>
    <property type="gene ID" value="SSTP_0000921400"/>
</dbReference>
<evidence type="ECO:0000313" key="3">
    <source>
        <dbReference type="WBParaSite" id="SSTP_0000921400.1"/>
    </source>
</evidence>
<keyword evidence="1" id="KW-0472">Membrane</keyword>
<sequence>MTQFEIYVHAEEDWIVSATIYISISILFYIPNILILIFASTKSNIKADTFRVIVTASITSIMSLFLYSLFAYLWWFSYLTDTEIPLKLSNTICQIRFFGQNLIFAVPFVVSVWRFNILITKINLNFINYIILFFLSMCPTIYSFLDSVVISKTVEANDIFSYSIKYTSPFISFLYFITQILCPSISLLLNFIILSKIRNHIKVSQKITGFDNHMKYLTYSLIINSTLPLIGGTPNFVCYTLFSFGYTIKRIYWNFSEAMVLILGGMTPLLMIIFLPSFKLQLISFLCCKRNQIMNVSLINIVTVPMRGRGTFRSKRLK</sequence>
<feature type="transmembrane region" description="Helical" evidence="1">
    <location>
        <begin position="20"/>
        <end position="40"/>
    </location>
</feature>
<name>A0A0K0EIA8_STRER</name>
<keyword evidence="1" id="KW-0812">Transmembrane</keyword>
<accession>A0A0K0EIA8</accession>
<organism evidence="3">
    <name type="scientific">Strongyloides stercoralis</name>
    <name type="common">Threadworm</name>
    <dbReference type="NCBI Taxonomy" id="6248"/>
    <lineage>
        <taxon>Eukaryota</taxon>
        <taxon>Metazoa</taxon>
        <taxon>Ecdysozoa</taxon>
        <taxon>Nematoda</taxon>
        <taxon>Chromadorea</taxon>
        <taxon>Rhabditida</taxon>
        <taxon>Tylenchina</taxon>
        <taxon>Panagrolaimomorpha</taxon>
        <taxon>Strongyloidoidea</taxon>
        <taxon>Strongyloididae</taxon>
        <taxon>Strongyloides</taxon>
    </lineage>
</organism>
<keyword evidence="1" id="KW-1133">Transmembrane helix</keyword>
<feature type="transmembrane region" description="Helical" evidence="1">
    <location>
        <begin position="52"/>
        <end position="75"/>
    </location>
</feature>
<dbReference type="WBParaSite" id="TCONS_00004027.p1">
    <property type="protein sequence ID" value="TCONS_00004027.p1"/>
    <property type="gene ID" value="XLOC_000907"/>
</dbReference>
<feature type="transmembrane region" description="Helical" evidence="1">
    <location>
        <begin position="251"/>
        <end position="275"/>
    </location>
</feature>
<feature type="transmembrane region" description="Helical" evidence="1">
    <location>
        <begin position="216"/>
        <end position="245"/>
    </location>
</feature>
<keyword evidence="2" id="KW-1185">Reference proteome</keyword>
<feature type="transmembrane region" description="Helical" evidence="1">
    <location>
        <begin position="95"/>
        <end position="115"/>
    </location>
</feature>
<evidence type="ECO:0000313" key="4">
    <source>
        <dbReference type="WBParaSite" id="TCONS_00004027.p1"/>
    </source>
</evidence>
<dbReference type="AlphaFoldDB" id="A0A0K0EIA8"/>
<feature type="transmembrane region" description="Helical" evidence="1">
    <location>
        <begin position="127"/>
        <end position="150"/>
    </location>
</feature>
<feature type="transmembrane region" description="Helical" evidence="1">
    <location>
        <begin position="170"/>
        <end position="195"/>
    </location>
</feature>
<proteinExistence type="predicted"/>
<dbReference type="Proteomes" id="UP000035681">
    <property type="component" value="Unplaced"/>
</dbReference>
<evidence type="ECO:0000313" key="2">
    <source>
        <dbReference type="Proteomes" id="UP000035681"/>
    </source>
</evidence>
<reference evidence="3" key="1">
    <citation type="submission" date="2015-08" db="UniProtKB">
        <authorList>
            <consortium name="WormBaseParasite"/>
        </authorList>
    </citation>
    <scope>IDENTIFICATION</scope>
</reference>